<dbReference type="GO" id="GO:0004523">
    <property type="term" value="F:RNA-DNA hybrid ribonuclease activity"/>
    <property type="evidence" value="ECO:0007669"/>
    <property type="project" value="InterPro"/>
</dbReference>
<dbReference type="PANTHER" id="PTHR33116">
    <property type="entry name" value="REVERSE TRANSCRIPTASE ZINC-BINDING DOMAIN-CONTAINING PROTEIN-RELATED-RELATED"/>
    <property type="match status" value="1"/>
</dbReference>
<dbReference type="Pfam" id="PF14111">
    <property type="entry name" value="DUF4283"/>
    <property type="match status" value="1"/>
</dbReference>
<name>A0A2N9FI82_FAGSY</name>
<dbReference type="PROSITE" id="PS50158">
    <property type="entry name" value="ZF_CCHC"/>
    <property type="match status" value="1"/>
</dbReference>
<gene>
    <name evidence="4" type="ORF">FSB_LOCUS18408</name>
</gene>
<dbReference type="Gene3D" id="3.60.10.10">
    <property type="entry name" value="Endonuclease/exonuclease/phosphatase"/>
    <property type="match status" value="1"/>
</dbReference>
<dbReference type="InterPro" id="IPR025836">
    <property type="entry name" value="Zn_knuckle_CX2CX4HX4C"/>
</dbReference>
<dbReference type="InterPro" id="IPR025558">
    <property type="entry name" value="DUF4283"/>
</dbReference>
<dbReference type="PANTHER" id="PTHR33116:SF86">
    <property type="entry name" value="REVERSE TRANSCRIPTASE DOMAIN-CONTAINING PROTEIN"/>
    <property type="match status" value="1"/>
</dbReference>
<keyword evidence="1" id="KW-0863">Zinc-finger</keyword>
<reference evidence="4" key="1">
    <citation type="submission" date="2018-02" db="EMBL/GenBank/DDBJ databases">
        <authorList>
            <person name="Cohen D.B."/>
            <person name="Kent A.D."/>
        </authorList>
    </citation>
    <scope>NUCLEOTIDE SEQUENCE</scope>
</reference>
<dbReference type="Pfam" id="PF14392">
    <property type="entry name" value="zf-CCHC_4"/>
    <property type="match status" value="1"/>
</dbReference>
<dbReference type="InterPro" id="IPR012337">
    <property type="entry name" value="RNaseH-like_sf"/>
</dbReference>
<proteinExistence type="predicted"/>
<dbReference type="InterPro" id="IPR002156">
    <property type="entry name" value="RNaseH_domain"/>
</dbReference>
<dbReference type="Pfam" id="PF13456">
    <property type="entry name" value="RVT_3"/>
    <property type="match status" value="1"/>
</dbReference>
<dbReference type="InterPro" id="IPR001878">
    <property type="entry name" value="Znf_CCHC"/>
</dbReference>
<protein>
    <recommendedName>
        <fullName evidence="3">CCHC-type domain-containing protein</fullName>
    </recommendedName>
</protein>
<dbReference type="EMBL" id="OIVN01001155">
    <property type="protein sequence ID" value="SPC90526.1"/>
    <property type="molecule type" value="Genomic_DNA"/>
</dbReference>
<keyword evidence="2" id="KW-0175">Coiled coil</keyword>
<dbReference type="InterPro" id="IPR036691">
    <property type="entry name" value="Endo/exonu/phosph_ase_sf"/>
</dbReference>
<accession>A0A2N9FI82</accession>
<dbReference type="GO" id="GO:0008270">
    <property type="term" value="F:zinc ion binding"/>
    <property type="evidence" value="ECO:0007669"/>
    <property type="project" value="UniProtKB-KW"/>
</dbReference>
<keyword evidence="1" id="KW-0862">Zinc</keyword>
<feature type="domain" description="CCHC-type" evidence="3">
    <location>
        <begin position="157"/>
        <end position="170"/>
    </location>
</feature>
<organism evidence="4">
    <name type="scientific">Fagus sylvatica</name>
    <name type="common">Beechnut</name>
    <dbReference type="NCBI Taxonomy" id="28930"/>
    <lineage>
        <taxon>Eukaryota</taxon>
        <taxon>Viridiplantae</taxon>
        <taxon>Streptophyta</taxon>
        <taxon>Embryophyta</taxon>
        <taxon>Tracheophyta</taxon>
        <taxon>Spermatophyta</taxon>
        <taxon>Magnoliopsida</taxon>
        <taxon>eudicotyledons</taxon>
        <taxon>Gunneridae</taxon>
        <taxon>Pentapetalae</taxon>
        <taxon>rosids</taxon>
        <taxon>fabids</taxon>
        <taxon>Fagales</taxon>
        <taxon>Fagaceae</taxon>
        <taxon>Fagus</taxon>
    </lineage>
</organism>
<evidence type="ECO:0000256" key="2">
    <source>
        <dbReference type="SAM" id="Coils"/>
    </source>
</evidence>
<dbReference type="Gene3D" id="3.30.420.10">
    <property type="entry name" value="Ribonuclease H-like superfamily/Ribonuclease H"/>
    <property type="match status" value="1"/>
</dbReference>
<evidence type="ECO:0000256" key="1">
    <source>
        <dbReference type="PROSITE-ProRule" id="PRU00047"/>
    </source>
</evidence>
<dbReference type="SUPFAM" id="SSF56219">
    <property type="entry name" value="DNase I-like"/>
    <property type="match status" value="1"/>
</dbReference>
<dbReference type="SUPFAM" id="SSF53098">
    <property type="entry name" value="Ribonuclease H-like"/>
    <property type="match status" value="1"/>
</dbReference>
<dbReference type="GO" id="GO:0003676">
    <property type="term" value="F:nucleic acid binding"/>
    <property type="evidence" value="ECO:0007669"/>
    <property type="project" value="InterPro"/>
</dbReference>
<keyword evidence="1" id="KW-0479">Metal-binding</keyword>
<evidence type="ECO:0000313" key="4">
    <source>
        <dbReference type="EMBL" id="SPC90526.1"/>
    </source>
</evidence>
<feature type="coiled-coil region" evidence="2">
    <location>
        <begin position="552"/>
        <end position="579"/>
    </location>
</feature>
<sequence>MVVKEIVAKAWNTVHEVEVSAVDRNVFLFTFQHEVDVLRIWDRRPWSFKREHVILKQYDPEGSLHEVDFSVSDFWVQIHGLPLNRQNEQNVKKIGKMLGSVLEVDIAGSRNGLGTKYVRVRASIDVNTPLITGFPLGREQLPVLWIPFKYERLGSFCYGCGLLGHEIRSCSDVELQQLWKEGKSMGVYGSWLRAESSEYQPGIDLDGLMSSDMAECSQISDQGTQTEQERQEGMRKQHQLIWGKVAQLATDTWKEIEQRIPMDQSKSWVETATDDKEGEVGEVVMGCREPARLIGGLVQSINLENAEPTAQLGNVSSRVTLENPVQSQLGGQAQARVKLGEKIREEAGREIPNDVYVQGLEADEGAGRAPTVRSLKALSRSEEPDVFFVAETKVKSPKIDRLKLNKSGGRQNGESSSRSFQNFISEVGAIDLGFNGSKFTWSNNRAGWANIRERLDRGLYNVDWQNMFPKAGIRHLVASNSDHKPILLDTHLENSRGRRPFRFEAMWARDESSIDVVERAWWMTVEGSQNFKLLKKCQNTRKEFIAWNKSCFGIASTRIKELENKLKALQELASTQENIKIEVALHLELNEWLEREELKWKQKSRDLWLKEGDRNSKFFHASTLVRRRRNFIVEIQLNNGQWIHSREDIEQYFAAHFQEVYQTTHPQIPQDLEGLMSPCISDAENMELACIPSPQEIKAVIWEMHPLKAPGPDGFPGNGPDIPMHIYSKVYLAVKWNEVLSRLVNREVESGNLKGVKIAPRAPPISKLLYADDVLLFCGARVVEVGVLMRCVDKYCKWSGQAISMEKSGFFVSKGVHGQFSLQIRNQWGFKKLAKDVKYLGLPLFLSPNKSKDFSFVKEKLEAHVSGWKCKSLSWMGRATLIKSVAQATPIYGMSAFKFPKGLCEEMDAIVRKFWWNPRIEGNKFFTPKAWADLCSPLSEGGLGFRKFESFNEAMIAKLAWWVLSERDSFCVKVLRAKYKVGNHWLHDSPASSASFSWRGIERSRNLLAQAACRLVGSGESILVWEQPWIPDLPNFKPQPRVSSGIPQCLVVAQLLRQDKMGWDKDKLKMLFDEDSVSAILNIPQWSKNQKDRWIWLRTSTGELSVSSAYKEIRKREESSQSNLVIGKIWKTSIHERLKMHLWRIASNLLPIKVNMSKLVVKLRSRSRKHWNSRNRMPDPPMKKQSVKWEVPEQGWYKVNCDAAIGRKFSSIAVVVRDWRGSVVLAQSKKVDTISPLQAEAAAIYWAAQIVVDHELSLVYFESDCKQCMDAICNGLESAPWRIQSYLAVLAELTANHSSGKFRWISRAANEAPHQLAGWTLKNFIWGSFNFCAGPQCFVDACAKDLASINLL</sequence>
<evidence type="ECO:0000259" key="3">
    <source>
        <dbReference type="PROSITE" id="PS50158"/>
    </source>
</evidence>
<dbReference type="InterPro" id="IPR036397">
    <property type="entry name" value="RNaseH_sf"/>
</dbReference>